<gene>
    <name evidence="5" type="ORF">UFOPK3427_01767</name>
    <name evidence="6" type="ORF">UFOPK4112_01485</name>
</gene>
<dbReference type="SUPFAM" id="SSF52833">
    <property type="entry name" value="Thioredoxin-like"/>
    <property type="match status" value="1"/>
</dbReference>
<feature type="transmembrane region" description="Helical" evidence="3">
    <location>
        <begin position="211"/>
        <end position="230"/>
    </location>
</feature>
<organism evidence="5">
    <name type="scientific">freshwater metagenome</name>
    <dbReference type="NCBI Taxonomy" id="449393"/>
    <lineage>
        <taxon>unclassified sequences</taxon>
        <taxon>metagenomes</taxon>
        <taxon>ecological metagenomes</taxon>
    </lineage>
</organism>
<name>A0A6J7EMP6_9ZZZZ</name>
<dbReference type="InterPro" id="IPR036249">
    <property type="entry name" value="Thioredoxin-like_sf"/>
</dbReference>
<feature type="transmembrane region" description="Helical" evidence="3">
    <location>
        <begin position="306"/>
        <end position="326"/>
    </location>
</feature>
<feature type="transmembrane region" description="Helical" evidence="3">
    <location>
        <begin position="181"/>
        <end position="199"/>
    </location>
</feature>
<proteinExistence type="inferred from homology"/>
<feature type="transmembrane region" description="Helical" evidence="3">
    <location>
        <begin position="375"/>
        <end position="398"/>
    </location>
</feature>
<dbReference type="PANTHER" id="PTHR12151:SF25">
    <property type="entry name" value="LINALOOL DEHYDRATASE_ISOMERASE DOMAIN-CONTAINING PROTEIN"/>
    <property type="match status" value="1"/>
</dbReference>
<dbReference type="PROSITE" id="PS51352">
    <property type="entry name" value="THIOREDOXIN_2"/>
    <property type="match status" value="1"/>
</dbReference>
<dbReference type="EMBL" id="CAFBLT010000003">
    <property type="protein sequence ID" value="CAB4883461.1"/>
    <property type="molecule type" value="Genomic_DNA"/>
</dbReference>
<keyword evidence="3" id="KW-0472">Membrane</keyword>
<protein>
    <submittedName>
        <fullName evidence="5">Unannotated protein</fullName>
    </submittedName>
</protein>
<evidence type="ECO:0000256" key="3">
    <source>
        <dbReference type="SAM" id="Phobius"/>
    </source>
</evidence>
<dbReference type="CDD" id="cd02968">
    <property type="entry name" value="SCO"/>
    <property type="match status" value="1"/>
</dbReference>
<accession>A0A6J7EMP6</accession>
<dbReference type="AlphaFoldDB" id="A0A6J7EMP6"/>
<feature type="transmembrane region" description="Helical" evidence="3">
    <location>
        <begin position="122"/>
        <end position="141"/>
    </location>
</feature>
<evidence type="ECO:0000256" key="1">
    <source>
        <dbReference type="ARBA" id="ARBA00010996"/>
    </source>
</evidence>
<feature type="transmembrane region" description="Helical" evidence="3">
    <location>
        <begin position="64"/>
        <end position="82"/>
    </location>
</feature>
<dbReference type="Pfam" id="PF02630">
    <property type="entry name" value="SCO1-SenC"/>
    <property type="match status" value="1"/>
</dbReference>
<evidence type="ECO:0000313" key="6">
    <source>
        <dbReference type="EMBL" id="CAB5029443.1"/>
    </source>
</evidence>
<evidence type="ECO:0000256" key="2">
    <source>
        <dbReference type="ARBA" id="ARBA00023008"/>
    </source>
</evidence>
<keyword evidence="2" id="KW-0186">Copper</keyword>
<comment type="similarity">
    <text evidence="1">Belongs to the SCO1/2 family.</text>
</comment>
<feature type="transmembrane region" description="Helical" evidence="3">
    <location>
        <begin position="276"/>
        <end position="294"/>
    </location>
</feature>
<evidence type="ECO:0000313" key="5">
    <source>
        <dbReference type="EMBL" id="CAB4883461.1"/>
    </source>
</evidence>
<dbReference type="InterPro" id="IPR013766">
    <property type="entry name" value="Thioredoxin_domain"/>
</dbReference>
<feature type="transmembrane region" description="Helical" evidence="3">
    <location>
        <begin position="153"/>
        <end position="175"/>
    </location>
</feature>
<dbReference type="Gene3D" id="3.40.30.10">
    <property type="entry name" value="Glutaredoxin"/>
    <property type="match status" value="1"/>
</dbReference>
<keyword evidence="3" id="KW-1133">Transmembrane helix</keyword>
<sequence>MGGSVNTNSSYVTAQFNTALLQELIVIAVAMLAIAILSTVVLRRQASKALESGFDLPQEPAVRRLLRLGFGVIWVIDGLLQLQPQMPIGLPDNVVTPTAASAPAWVSSLVTFGTDAWLRHPVLAASATVWLQLGLGLWLLVANRGWASRAAGWASAAWALNVWIFGNALGTLFMAPISWTTGAPGAVFFYVLAGVAIGLPPMMLKRQSFSLWVSRVLGLGLAYFAILQAWPGRGFWGGGKDGAYPSMASEMGSVSQPGFSASIQHWFQTFTTNSSWIYNTLVVVVLALAAFGFLSGKVSWMRWGTIVYVALSIIDWVLVQDFAVFGGMGTDLNSMIPSALIVGGAYLLAKDAREVVVLEEIPVVQESRETRSLRFVGAIAATMVFLVGAVPMLLIGVLPGTSADVAAATGSGVQELNTPAPNFTLIDQQGKRFTLSDQHNKTIVLSFIDPVCTSECSIEAQEMKVASQQLGNDPTIEFVAINANPLYRSPATQRAFDEAEGLNNWNEWYFLTGTKAQLQSVWDAYGVGVEILPGGGMAAHSESIYVINSSGNITATWTALAEGSVNTLESQSAVSLIVSEVQKASK</sequence>
<feature type="domain" description="Thioredoxin" evidence="4">
    <location>
        <begin position="414"/>
        <end position="579"/>
    </location>
</feature>
<reference evidence="5" key="1">
    <citation type="submission" date="2020-05" db="EMBL/GenBank/DDBJ databases">
        <authorList>
            <person name="Chiriac C."/>
            <person name="Salcher M."/>
            <person name="Ghai R."/>
            <person name="Kavagutti S V."/>
        </authorList>
    </citation>
    <scope>NUCLEOTIDE SEQUENCE</scope>
</reference>
<feature type="transmembrane region" description="Helical" evidence="3">
    <location>
        <begin position="20"/>
        <end position="43"/>
    </location>
</feature>
<dbReference type="InterPro" id="IPR003782">
    <property type="entry name" value="SCO1/SenC"/>
</dbReference>
<dbReference type="EMBL" id="CAFBPM010000017">
    <property type="protein sequence ID" value="CAB5029443.1"/>
    <property type="molecule type" value="Genomic_DNA"/>
</dbReference>
<dbReference type="PANTHER" id="PTHR12151">
    <property type="entry name" value="ELECTRON TRANSPORT PROTIN SCO1/SENC FAMILY MEMBER"/>
    <property type="match status" value="1"/>
</dbReference>
<evidence type="ECO:0000259" key="4">
    <source>
        <dbReference type="PROSITE" id="PS51352"/>
    </source>
</evidence>
<keyword evidence="3" id="KW-0812">Transmembrane</keyword>